<gene>
    <name evidence="2" type="ORF">ACFPMG_20610</name>
</gene>
<feature type="region of interest" description="Disordered" evidence="1">
    <location>
        <begin position="1"/>
        <end position="43"/>
    </location>
</feature>
<feature type="non-terminal residue" evidence="2">
    <location>
        <position position="1"/>
    </location>
</feature>
<evidence type="ECO:0000256" key="1">
    <source>
        <dbReference type="SAM" id="MobiDB-lite"/>
    </source>
</evidence>
<organism evidence="2 3">
    <name type="scientific">Azospirillum himalayense</name>
    <dbReference type="NCBI Taxonomy" id="654847"/>
    <lineage>
        <taxon>Bacteria</taxon>
        <taxon>Pseudomonadati</taxon>
        <taxon>Pseudomonadota</taxon>
        <taxon>Alphaproteobacteria</taxon>
        <taxon>Rhodospirillales</taxon>
        <taxon>Azospirillaceae</taxon>
        <taxon>Azospirillum</taxon>
    </lineage>
</organism>
<dbReference type="RefSeq" id="WP_376997051.1">
    <property type="nucleotide sequence ID" value="NZ_JBHSLC010000045.1"/>
</dbReference>
<dbReference type="Proteomes" id="UP001596166">
    <property type="component" value="Unassembled WGS sequence"/>
</dbReference>
<accession>A0ABW0G8P4</accession>
<evidence type="ECO:0000313" key="3">
    <source>
        <dbReference type="Proteomes" id="UP001596166"/>
    </source>
</evidence>
<proteinExistence type="predicted"/>
<sequence length="98" mass="11116">ASPFRNRSAANGQNRRLRIPSHNTVSTISKIPRPSGEPQHPAPIPFEEWAARAKTDEPEIRRRSKQRRMLGAVSLDHHPLFDPPLPRLSAALRRWSGL</sequence>
<comment type="caution">
    <text evidence="2">The sequence shown here is derived from an EMBL/GenBank/DDBJ whole genome shotgun (WGS) entry which is preliminary data.</text>
</comment>
<name>A0ABW0G8P4_9PROT</name>
<protein>
    <submittedName>
        <fullName evidence="2">Uncharacterized protein</fullName>
    </submittedName>
</protein>
<keyword evidence="3" id="KW-1185">Reference proteome</keyword>
<evidence type="ECO:0000313" key="2">
    <source>
        <dbReference type="EMBL" id="MFC5357417.1"/>
    </source>
</evidence>
<reference evidence="3" key="1">
    <citation type="journal article" date="2019" name="Int. J. Syst. Evol. Microbiol.">
        <title>The Global Catalogue of Microorganisms (GCM) 10K type strain sequencing project: providing services to taxonomists for standard genome sequencing and annotation.</title>
        <authorList>
            <consortium name="The Broad Institute Genomics Platform"/>
            <consortium name="The Broad Institute Genome Sequencing Center for Infectious Disease"/>
            <person name="Wu L."/>
            <person name="Ma J."/>
        </authorList>
    </citation>
    <scope>NUCLEOTIDE SEQUENCE [LARGE SCALE GENOMIC DNA]</scope>
    <source>
        <strain evidence="3">CCUG 58760</strain>
    </source>
</reference>
<dbReference type="EMBL" id="JBHSLC010000045">
    <property type="protein sequence ID" value="MFC5357417.1"/>
    <property type="molecule type" value="Genomic_DNA"/>
</dbReference>